<keyword evidence="4" id="KW-1134">Transmembrane beta strand</keyword>
<dbReference type="SUPFAM" id="SSF56954">
    <property type="entry name" value="Outer membrane efflux proteins (OEP)"/>
    <property type="match status" value="1"/>
</dbReference>
<evidence type="ECO:0000313" key="9">
    <source>
        <dbReference type="EMBL" id="SFC05053.1"/>
    </source>
</evidence>
<dbReference type="EMBL" id="FOKU01000005">
    <property type="protein sequence ID" value="SFC05053.1"/>
    <property type="molecule type" value="Genomic_DNA"/>
</dbReference>
<dbReference type="GO" id="GO:0015562">
    <property type="term" value="F:efflux transmembrane transporter activity"/>
    <property type="evidence" value="ECO:0007669"/>
    <property type="project" value="InterPro"/>
</dbReference>
<dbReference type="PANTHER" id="PTHR30026:SF20">
    <property type="entry name" value="OUTER MEMBRANE PROTEIN TOLC"/>
    <property type="match status" value="1"/>
</dbReference>
<dbReference type="RefSeq" id="WP_072880720.1">
    <property type="nucleotide sequence ID" value="NZ_FOKU01000005.1"/>
</dbReference>
<evidence type="ECO:0000313" key="12">
    <source>
        <dbReference type="Proteomes" id="UP000198940"/>
    </source>
</evidence>
<organism evidence="10 11">
    <name type="scientific">Flagellimonas taeanensis</name>
    <dbReference type="NCBI Taxonomy" id="1005926"/>
    <lineage>
        <taxon>Bacteria</taxon>
        <taxon>Pseudomonadati</taxon>
        <taxon>Bacteroidota</taxon>
        <taxon>Flavobacteriia</taxon>
        <taxon>Flavobacteriales</taxon>
        <taxon>Flavobacteriaceae</taxon>
        <taxon>Flagellimonas</taxon>
    </lineage>
</organism>
<evidence type="ECO:0000256" key="7">
    <source>
        <dbReference type="ARBA" id="ARBA00023237"/>
    </source>
</evidence>
<dbReference type="PANTHER" id="PTHR30026">
    <property type="entry name" value="OUTER MEMBRANE PROTEIN TOLC"/>
    <property type="match status" value="1"/>
</dbReference>
<gene>
    <name evidence="9" type="ORF">SAMN04487891_105101</name>
    <name evidence="10" type="ORF">SAMN05216293_2703</name>
</gene>
<dbReference type="Proteomes" id="UP000184031">
    <property type="component" value="Unassembled WGS sequence"/>
</dbReference>
<evidence type="ECO:0000256" key="2">
    <source>
        <dbReference type="ARBA" id="ARBA00007613"/>
    </source>
</evidence>
<keyword evidence="8" id="KW-0175">Coiled coil</keyword>
<dbReference type="OrthoDB" id="654853at2"/>
<dbReference type="Pfam" id="PF02321">
    <property type="entry name" value="OEP"/>
    <property type="match status" value="2"/>
</dbReference>
<proteinExistence type="inferred from homology"/>
<reference evidence="10 11" key="1">
    <citation type="submission" date="2016-11" db="EMBL/GenBank/DDBJ databases">
        <authorList>
            <person name="Varghese N."/>
            <person name="Submissions S."/>
        </authorList>
    </citation>
    <scope>NUCLEOTIDE SEQUENCE [LARGE SCALE GENOMIC DNA]</scope>
    <source>
        <strain evidence="10 11">CGMCC 1.12174</strain>
        <strain evidence="9 12">DSM 26351</strain>
    </source>
</reference>
<evidence type="ECO:0000256" key="6">
    <source>
        <dbReference type="ARBA" id="ARBA00023136"/>
    </source>
</evidence>
<evidence type="ECO:0000256" key="4">
    <source>
        <dbReference type="ARBA" id="ARBA00022452"/>
    </source>
</evidence>
<keyword evidence="3" id="KW-0813">Transport</keyword>
<accession>A0A1M6Y2Y5</accession>
<dbReference type="AlphaFoldDB" id="A0A1M6Y2Y5"/>
<comment type="similarity">
    <text evidence="2">Belongs to the outer membrane factor (OMF) (TC 1.B.17) family.</text>
</comment>
<dbReference type="GO" id="GO:1990281">
    <property type="term" value="C:efflux pump complex"/>
    <property type="evidence" value="ECO:0007669"/>
    <property type="project" value="TreeGrafter"/>
</dbReference>
<dbReference type="InterPro" id="IPR003423">
    <property type="entry name" value="OMP_efflux"/>
</dbReference>
<dbReference type="Gene3D" id="1.20.1600.10">
    <property type="entry name" value="Outer membrane efflux proteins (OEP)"/>
    <property type="match status" value="1"/>
</dbReference>
<evidence type="ECO:0000256" key="8">
    <source>
        <dbReference type="SAM" id="Coils"/>
    </source>
</evidence>
<dbReference type="Proteomes" id="UP000198940">
    <property type="component" value="Unassembled WGS sequence"/>
</dbReference>
<protein>
    <submittedName>
        <fullName evidence="10">Outer membrane protein TolC</fullName>
    </submittedName>
</protein>
<evidence type="ECO:0000313" key="11">
    <source>
        <dbReference type="Proteomes" id="UP000184031"/>
    </source>
</evidence>
<comment type="subcellular location">
    <subcellularLocation>
        <location evidence="1">Cell outer membrane</location>
    </subcellularLocation>
</comment>
<keyword evidence="7" id="KW-0998">Cell outer membrane</keyword>
<comment type="caution">
    <text evidence="10">The sequence shown here is derived from an EMBL/GenBank/DDBJ whole genome shotgun (WGS) entry which is preliminary data.</text>
</comment>
<name>A0A1M6Y2Y5_9FLAO</name>
<dbReference type="EMBL" id="FRAT01000007">
    <property type="protein sequence ID" value="SHL12587.1"/>
    <property type="molecule type" value="Genomic_DNA"/>
</dbReference>
<evidence type="ECO:0000256" key="1">
    <source>
        <dbReference type="ARBA" id="ARBA00004442"/>
    </source>
</evidence>
<keyword evidence="6" id="KW-0472">Membrane</keyword>
<dbReference type="InterPro" id="IPR051906">
    <property type="entry name" value="TolC-like"/>
</dbReference>
<evidence type="ECO:0000256" key="3">
    <source>
        <dbReference type="ARBA" id="ARBA00022448"/>
    </source>
</evidence>
<evidence type="ECO:0000313" key="10">
    <source>
        <dbReference type="EMBL" id="SHL12587.1"/>
    </source>
</evidence>
<dbReference type="STRING" id="1055723.SAMN05216293_2703"/>
<dbReference type="GO" id="GO:0015288">
    <property type="term" value="F:porin activity"/>
    <property type="evidence" value="ECO:0007669"/>
    <property type="project" value="TreeGrafter"/>
</dbReference>
<dbReference type="GO" id="GO:0009279">
    <property type="term" value="C:cell outer membrane"/>
    <property type="evidence" value="ECO:0007669"/>
    <property type="project" value="UniProtKB-SubCell"/>
</dbReference>
<evidence type="ECO:0000256" key="5">
    <source>
        <dbReference type="ARBA" id="ARBA00022692"/>
    </source>
</evidence>
<keyword evidence="5" id="KW-0812">Transmembrane</keyword>
<feature type="coiled-coil region" evidence="8">
    <location>
        <begin position="344"/>
        <end position="371"/>
    </location>
</feature>
<keyword evidence="12" id="KW-1185">Reference proteome</keyword>
<sequence>MSTNFNGLFWALLLFGTGSFAQESIPLKKLLEIAQDNYPSIQAAKLRTQAAISNARASEQTLIPDITASYQANYSTYNNLTGMFYPEFVLPVSGPPSMDNSSEMVFGSAASLLLKWEAFTFGRRANAIKAAKSHVGEKTGELDLTTFKHQVNLTDTYLNFLLANEVLKSLQSNLERSKINYEQSVRLAQNGLIAGVDTARFQSAFSNAKIQTLNQKRRLHELKNQLQLYIASELPEDLSDENFFRSLPGFDMDTPVFDHPKAQLAQSEWQTAQYQYKTSQKRGMPSLSLWGTVNGRGSGVEIDANGNLFVEDVVRGFDINRFNYGIGLQLSIPITQQFRYHSKSKVLKYQADALEEEFKEIRLELKQQQNTADSTLQTAILVARELPTQYKNAQFSYAALKTQYASGLVNFTELAEAQHELVATEINHRKAFLEVWKALLYKAAVYGNLEIFLNELNK</sequence>